<dbReference type="WBParaSite" id="ES5_v2.g561.t1">
    <property type="protein sequence ID" value="ES5_v2.g561.t1"/>
    <property type="gene ID" value="ES5_v2.g561"/>
</dbReference>
<proteinExistence type="predicted"/>
<reference evidence="2" key="1">
    <citation type="submission" date="2022-11" db="UniProtKB">
        <authorList>
            <consortium name="WormBaseParasite"/>
        </authorList>
    </citation>
    <scope>IDENTIFICATION</scope>
</reference>
<dbReference type="Proteomes" id="UP000887579">
    <property type="component" value="Unplaced"/>
</dbReference>
<evidence type="ECO:0000313" key="1">
    <source>
        <dbReference type="Proteomes" id="UP000887579"/>
    </source>
</evidence>
<organism evidence="1 2">
    <name type="scientific">Panagrolaimus sp. ES5</name>
    <dbReference type="NCBI Taxonomy" id="591445"/>
    <lineage>
        <taxon>Eukaryota</taxon>
        <taxon>Metazoa</taxon>
        <taxon>Ecdysozoa</taxon>
        <taxon>Nematoda</taxon>
        <taxon>Chromadorea</taxon>
        <taxon>Rhabditida</taxon>
        <taxon>Tylenchina</taxon>
        <taxon>Panagrolaimomorpha</taxon>
        <taxon>Panagrolaimoidea</taxon>
        <taxon>Panagrolaimidae</taxon>
        <taxon>Panagrolaimus</taxon>
    </lineage>
</organism>
<protein>
    <submittedName>
        <fullName evidence="2">Uncharacterized protein</fullName>
    </submittedName>
</protein>
<accession>A0AC34GNZ2</accession>
<evidence type="ECO:0000313" key="2">
    <source>
        <dbReference type="WBParaSite" id="ES5_v2.g561.t1"/>
    </source>
</evidence>
<name>A0AC34GNZ2_9BILA</name>
<sequence length="88" mass="10069">MASFKIFLTFFIFFIFVNQSCGVPSRKKVCGQLLHQHIQNICQTTDCQKLVSDGSIIETLDYKSRCCTLGCSHHQYQSLCCYDTFVVT</sequence>